<dbReference type="Proteomes" id="UP000264589">
    <property type="component" value="Unassembled WGS sequence"/>
</dbReference>
<comment type="caution">
    <text evidence="1">The sequence shown here is derived from an EMBL/GenBank/DDBJ whole genome shotgun (WGS) entry which is preliminary data.</text>
</comment>
<evidence type="ECO:0000313" key="2">
    <source>
        <dbReference type="Proteomes" id="UP000264589"/>
    </source>
</evidence>
<dbReference type="OrthoDB" id="7066912at2"/>
<sequence length="102" mass="11220">MTDKPTPKFDFDTGMPKGSFPLLHFTVRSECEKAGETPAELQMMIWADTPQKAVELFRKVGEHLGFKVTGELDVAESVSMSPPRKNASAYDVRFGGKVVSPS</sequence>
<dbReference type="AlphaFoldDB" id="A0A371REN9"/>
<evidence type="ECO:0000313" key="1">
    <source>
        <dbReference type="EMBL" id="RFB03921.1"/>
    </source>
</evidence>
<dbReference type="RefSeq" id="WP_116390549.1">
    <property type="nucleotide sequence ID" value="NZ_QUQO01000001.1"/>
</dbReference>
<organism evidence="1 2">
    <name type="scientific">Parvularcula marina</name>
    <dbReference type="NCBI Taxonomy" id="2292771"/>
    <lineage>
        <taxon>Bacteria</taxon>
        <taxon>Pseudomonadati</taxon>
        <taxon>Pseudomonadota</taxon>
        <taxon>Alphaproteobacteria</taxon>
        <taxon>Parvularculales</taxon>
        <taxon>Parvularculaceae</taxon>
        <taxon>Parvularcula</taxon>
    </lineage>
</organism>
<gene>
    <name evidence="1" type="ORF">DX908_00655</name>
</gene>
<protein>
    <submittedName>
        <fullName evidence="1">Uncharacterized protein</fullName>
    </submittedName>
</protein>
<dbReference type="EMBL" id="QUQO01000001">
    <property type="protein sequence ID" value="RFB03921.1"/>
    <property type="molecule type" value="Genomic_DNA"/>
</dbReference>
<reference evidence="1 2" key="1">
    <citation type="submission" date="2018-08" db="EMBL/GenBank/DDBJ databases">
        <title>Parvularcula sp. SM1705, isolated from surface water of the South Sea China.</title>
        <authorList>
            <person name="Sun L."/>
        </authorList>
    </citation>
    <scope>NUCLEOTIDE SEQUENCE [LARGE SCALE GENOMIC DNA]</scope>
    <source>
        <strain evidence="1 2">SM1705</strain>
    </source>
</reference>
<name>A0A371REN9_9PROT</name>
<proteinExistence type="predicted"/>
<accession>A0A371REN9</accession>
<keyword evidence="2" id="KW-1185">Reference proteome</keyword>
<dbReference type="InParanoid" id="A0A371REN9"/>